<dbReference type="PANTHER" id="PTHR46093">
    <property type="entry name" value="ACYL-COA-BINDING DOMAIN-CONTAINING PROTEIN 5"/>
    <property type="match status" value="1"/>
</dbReference>
<keyword evidence="3" id="KW-1133">Transmembrane helix</keyword>
<dbReference type="Proteomes" id="UP000605846">
    <property type="component" value="Unassembled WGS sequence"/>
</dbReference>
<sequence length="417" mass="45399">MIYLRRGALAALDAQNRIFFWGGISEAATGYPSGVGIWNAFMVIEPSFVWGGVNTTNACPQQIARLAGTATTSLDNNIIYYIGGVNAFIYPGGNPNATNPYQVYPTLMSDILTFDTATLTWTLNTATGKLPSGRVYHTAVHLPNSNGILLYGGGVPVGLNGPTETVNDYCYVLNMSTFIWTQINDLGPLPGAGPRFGHAAVVHGNRSMFILFGQDQNGNERSDFQVMDLATFQWTNVYRANDQYNTNSTVPNTTPNKQGEGQAISAGAIAGIVIGSVAFVTIIAAIVALSVIRRRRQMKNVSNIDSSHQHPQDMAKDNYNNMEESPSIYRRPSIQDTAYLSDNDKKREHGENIPFITAPPALHDEETRRTGIATYTPSLVMSPTDGSTVAYGHDMDTDKPDGHIPRYNLEPVKPDGI</sequence>
<keyword evidence="2" id="KW-0677">Repeat</keyword>
<organism evidence="4 5">
    <name type="scientific">Apophysomyces ossiformis</name>
    <dbReference type="NCBI Taxonomy" id="679940"/>
    <lineage>
        <taxon>Eukaryota</taxon>
        <taxon>Fungi</taxon>
        <taxon>Fungi incertae sedis</taxon>
        <taxon>Mucoromycota</taxon>
        <taxon>Mucoromycotina</taxon>
        <taxon>Mucoromycetes</taxon>
        <taxon>Mucorales</taxon>
        <taxon>Mucorineae</taxon>
        <taxon>Mucoraceae</taxon>
        <taxon>Apophysomyces</taxon>
    </lineage>
</organism>
<reference evidence="4" key="1">
    <citation type="submission" date="2020-01" db="EMBL/GenBank/DDBJ databases">
        <title>Genome Sequencing of Three Apophysomyces-Like Fungal Strains Confirms a Novel Fungal Genus in the Mucoromycota with divergent Burkholderia-like Endosymbiotic Bacteria.</title>
        <authorList>
            <person name="Stajich J.E."/>
            <person name="Macias A.M."/>
            <person name="Carter-House D."/>
            <person name="Lovett B."/>
            <person name="Kasson L.R."/>
            <person name="Berry K."/>
            <person name="Grigoriev I."/>
            <person name="Chang Y."/>
            <person name="Spatafora J."/>
            <person name="Kasson M.T."/>
        </authorList>
    </citation>
    <scope>NUCLEOTIDE SEQUENCE</scope>
    <source>
        <strain evidence="4">NRRL A-21654</strain>
    </source>
</reference>
<keyword evidence="3" id="KW-0812">Transmembrane</keyword>
<gene>
    <name evidence="4" type="ORF">EC973_004408</name>
</gene>
<protein>
    <recommendedName>
        <fullName evidence="6">Galactose oxidase</fullName>
    </recommendedName>
</protein>
<dbReference type="AlphaFoldDB" id="A0A8H7ESI4"/>
<accession>A0A8H7ESI4</accession>
<dbReference type="Pfam" id="PF24681">
    <property type="entry name" value="Kelch_KLHDC2_KLHL20_DRC7"/>
    <property type="match status" value="1"/>
</dbReference>
<dbReference type="InterPro" id="IPR015915">
    <property type="entry name" value="Kelch-typ_b-propeller"/>
</dbReference>
<keyword evidence="5" id="KW-1185">Reference proteome</keyword>
<dbReference type="OrthoDB" id="2363417at2759"/>
<dbReference type="CDD" id="cd12087">
    <property type="entry name" value="TM_EGFR-like"/>
    <property type="match status" value="1"/>
</dbReference>
<keyword evidence="1" id="KW-0880">Kelch repeat</keyword>
<evidence type="ECO:0000256" key="1">
    <source>
        <dbReference type="ARBA" id="ARBA00022441"/>
    </source>
</evidence>
<proteinExistence type="predicted"/>
<evidence type="ECO:0000256" key="2">
    <source>
        <dbReference type="ARBA" id="ARBA00022737"/>
    </source>
</evidence>
<dbReference type="Gene3D" id="2.120.10.80">
    <property type="entry name" value="Kelch-type beta propeller"/>
    <property type="match status" value="1"/>
</dbReference>
<dbReference type="PANTHER" id="PTHR46093:SF18">
    <property type="entry name" value="FIBRONECTIN TYPE-III DOMAIN-CONTAINING PROTEIN"/>
    <property type="match status" value="1"/>
</dbReference>
<feature type="transmembrane region" description="Helical" evidence="3">
    <location>
        <begin position="266"/>
        <end position="292"/>
    </location>
</feature>
<comment type="caution">
    <text evidence="4">The sequence shown here is derived from an EMBL/GenBank/DDBJ whole genome shotgun (WGS) entry which is preliminary data.</text>
</comment>
<evidence type="ECO:0000256" key="3">
    <source>
        <dbReference type="SAM" id="Phobius"/>
    </source>
</evidence>
<dbReference type="SUPFAM" id="SSF117281">
    <property type="entry name" value="Kelch motif"/>
    <property type="match status" value="1"/>
</dbReference>
<evidence type="ECO:0008006" key="6">
    <source>
        <dbReference type="Google" id="ProtNLM"/>
    </source>
</evidence>
<dbReference type="EMBL" id="JABAYA010000025">
    <property type="protein sequence ID" value="KAF7729429.1"/>
    <property type="molecule type" value="Genomic_DNA"/>
</dbReference>
<name>A0A8H7ESI4_9FUNG</name>
<evidence type="ECO:0000313" key="4">
    <source>
        <dbReference type="EMBL" id="KAF7729429.1"/>
    </source>
</evidence>
<keyword evidence="3" id="KW-0472">Membrane</keyword>
<evidence type="ECO:0000313" key="5">
    <source>
        <dbReference type="Proteomes" id="UP000605846"/>
    </source>
</evidence>